<dbReference type="AlphaFoldDB" id="A0A1H6HU10"/>
<keyword evidence="4" id="KW-1185">Reference proteome</keyword>
<feature type="compositionally biased region" description="Low complexity" evidence="1">
    <location>
        <begin position="138"/>
        <end position="148"/>
    </location>
</feature>
<protein>
    <submittedName>
        <fullName evidence="3">Uncharacterized protein</fullName>
    </submittedName>
</protein>
<organism evidence="3 4">
    <name type="scientific">Magnetospirillum fulvum</name>
    <name type="common">Rhodospirillum fulvum</name>
    <dbReference type="NCBI Taxonomy" id="1082"/>
    <lineage>
        <taxon>Bacteria</taxon>
        <taxon>Pseudomonadati</taxon>
        <taxon>Pseudomonadota</taxon>
        <taxon>Alphaproteobacteria</taxon>
        <taxon>Rhodospirillales</taxon>
        <taxon>Rhodospirillaceae</taxon>
        <taxon>Magnetospirillum</taxon>
    </lineage>
</organism>
<keyword evidence="2" id="KW-1133">Transmembrane helix</keyword>
<evidence type="ECO:0000256" key="2">
    <source>
        <dbReference type="SAM" id="Phobius"/>
    </source>
</evidence>
<dbReference type="EMBL" id="FNWO01000007">
    <property type="protein sequence ID" value="SEH37503.1"/>
    <property type="molecule type" value="Genomic_DNA"/>
</dbReference>
<proteinExistence type="predicted"/>
<reference evidence="4" key="1">
    <citation type="submission" date="2016-10" db="EMBL/GenBank/DDBJ databases">
        <authorList>
            <person name="Varghese N."/>
            <person name="Submissions S."/>
        </authorList>
    </citation>
    <scope>NUCLEOTIDE SEQUENCE [LARGE SCALE GENOMIC DNA]</scope>
    <source>
        <strain evidence="4">DSM 13234</strain>
    </source>
</reference>
<feature type="compositionally biased region" description="Low complexity" evidence="1">
    <location>
        <begin position="157"/>
        <end position="170"/>
    </location>
</feature>
<evidence type="ECO:0000256" key="1">
    <source>
        <dbReference type="SAM" id="MobiDB-lite"/>
    </source>
</evidence>
<evidence type="ECO:0000313" key="4">
    <source>
        <dbReference type="Proteomes" id="UP000182983"/>
    </source>
</evidence>
<dbReference type="OrthoDB" id="7357300at2"/>
<feature type="transmembrane region" description="Helical" evidence="2">
    <location>
        <begin position="6"/>
        <end position="28"/>
    </location>
</feature>
<gene>
    <name evidence="3" type="ORF">SAMN04244559_01977</name>
</gene>
<keyword evidence="2" id="KW-0472">Membrane</keyword>
<sequence>MSMSSVIIVSLAAAVILVIGGGLVMYMSSLVKNAYELKVQISADIDARLGKMAEDLDKKSRWIKRDLIEEIEKIKVALETENGRKFEALALPLNNSLEGINAQVRRDRAEWSAAIERDRLLIAQLESQIDALRGDLKSPSSPSGSAPAQEPIPLGDPSAAVSTVAPAAPAQSDPRTMSQFLPDLGRKR</sequence>
<name>A0A1H6HU10_MAGFU</name>
<accession>A0A1H6HU10</accession>
<dbReference type="Proteomes" id="UP000182983">
    <property type="component" value="Unassembled WGS sequence"/>
</dbReference>
<keyword evidence="2" id="KW-0812">Transmembrane</keyword>
<feature type="region of interest" description="Disordered" evidence="1">
    <location>
        <begin position="134"/>
        <end position="188"/>
    </location>
</feature>
<evidence type="ECO:0000313" key="3">
    <source>
        <dbReference type="EMBL" id="SEH37503.1"/>
    </source>
</evidence>